<sequence>MSGSARSFAREGELHAQLHESKNTGEECDSAWLMWEATMLATALDTNRNTNIRSEFRDFPDFGPWAFSSWTEDGRQQDSDVRLFMGICFRLLSLLGCQMPALDYGDIEDASEAIRELQHDPFPSAPGRQHSLVIYALLHKVSPTPAWEITA</sequence>
<proteinExistence type="predicted"/>
<dbReference type="RefSeq" id="XP_013248175.1">
    <property type="nucleotide sequence ID" value="XM_013392721.1"/>
</dbReference>
<dbReference type="AlphaFoldDB" id="U6GS46"/>
<evidence type="ECO:0000313" key="1">
    <source>
        <dbReference type="EMBL" id="CDI82407.1"/>
    </source>
</evidence>
<protein>
    <submittedName>
        <fullName evidence="1">Uncharacterized protein</fullName>
    </submittedName>
</protein>
<name>U6GS46_EIMAC</name>
<keyword evidence="2" id="KW-1185">Reference proteome</keyword>
<reference evidence="1" key="1">
    <citation type="submission" date="2013-10" db="EMBL/GenBank/DDBJ databases">
        <title>Genomic analysis of the causative agents of coccidiosis in chickens.</title>
        <authorList>
            <person name="Reid A.J."/>
            <person name="Blake D."/>
            <person name="Billington K."/>
            <person name="Browne H."/>
            <person name="Dunn M."/>
            <person name="Hung S."/>
            <person name="Kawahara F."/>
            <person name="Miranda-Saavedra D."/>
            <person name="Mourier T."/>
            <person name="Nagra H."/>
            <person name="Otto T.D."/>
            <person name="Rawlings N."/>
            <person name="Sanchez A."/>
            <person name="Sanders M."/>
            <person name="Subramaniam C."/>
            <person name="Tay Y."/>
            <person name="Dear P."/>
            <person name="Doerig C."/>
            <person name="Gruber A."/>
            <person name="Parkinson J."/>
            <person name="Shirley M."/>
            <person name="Wan K.L."/>
            <person name="Berriman M."/>
            <person name="Tomley F."/>
            <person name="Pain A."/>
        </authorList>
    </citation>
    <scope>NUCLEOTIDE SEQUENCE</scope>
    <source>
        <strain evidence="1">Houghton</strain>
    </source>
</reference>
<organism evidence="1 2">
    <name type="scientific">Eimeria acervulina</name>
    <name type="common">Coccidian parasite</name>
    <dbReference type="NCBI Taxonomy" id="5801"/>
    <lineage>
        <taxon>Eukaryota</taxon>
        <taxon>Sar</taxon>
        <taxon>Alveolata</taxon>
        <taxon>Apicomplexa</taxon>
        <taxon>Conoidasida</taxon>
        <taxon>Coccidia</taxon>
        <taxon>Eucoccidiorida</taxon>
        <taxon>Eimeriorina</taxon>
        <taxon>Eimeriidae</taxon>
        <taxon>Eimeria</taxon>
    </lineage>
</organism>
<dbReference type="Proteomes" id="UP000018050">
    <property type="component" value="Unassembled WGS sequence"/>
</dbReference>
<reference evidence="1" key="2">
    <citation type="submission" date="2013-10" db="EMBL/GenBank/DDBJ databases">
        <authorList>
            <person name="Aslett M."/>
        </authorList>
    </citation>
    <scope>NUCLEOTIDE SEQUENCE</scope>
    <source>
        <strain evidence="1">Houghton</strain>
    </source>
</reference>
<accession>U6GS46</accession>
<dbReference type="EMBL" id="HG672354">
    <property type="protein sequence ID" value="CDI82407.1"/>
    <property type="molecule type" value="Genomic_DNA"/>
</dbReference>
<evidence type="ECO:0000313" key="2">
    <source>
        <dbReference type="Proteomes" id="UP000018050"/>
    </source>
</evidence>
<gene>
    <name evidence="1" type="ORF">EAH_00027680</name>
</gene>
<dbReference type="GeneID" id="25270838"/>
<dbReference type="VEuPathDB" id="ToxoDB:EAH_00027680"/>
<dbReference type="OrthoDB" id="347166at2759"/>